<dbReference type="EMBL" id="JACAZI010000015">
    <property type="protein sequence ID" value="KAF7344259.1"/>
    <property type="molecule type" value="Genomic_DNA"/>
</dbReference>
<sequence length="145" mass="14860">MQFSKTLALLATVFATDVGAASIREDSSITARAAGDFWGMYCIPQKRDVSGVAGLYSPDGAVGACGLAVQNTDLSVALGSDTFAGGALCGQSVNVQFNGITIEVLIVDRCVGCVDNDIDLTPSAIAVLDPSFESGGTITVTWGFN</sequence>
<dbReference type="SUPFAM" id="SSF50685">
    <property type="entry name" value="Barwin-like endoglucanases"/>
    <property type="match status" value="1"/>
</dbReference>
<evidence type="ECO:0008006" key="5">
    <source>
        <dbReference type="Google" id="ProtNLM"/>
    </source>
</evidence>
<evidence type="ECO:0000313" key="4">
    <source>
        <dbReference type="Proteomes" id="UP000620124"/>
    </source>
</evidence>
<dbReference type="InterPro" id="IPR051477">
    <property type="entry name" value="Expansin_CellWall"/>
</dbReference>
<dbReference type="Gene3D" id="2.40.40.10">
    <property type="entry name" value="RlpA-like domain"/>
    <property type="match status" value="1"/>
</dbReference>
<keyword evidence="1 2" id="KW-0732">Signal</keyword>
<comment type="caution">
    <text evidence="3">The sequence shown here is derived from an EMBL/GenBank/DDBJ whole genome shotgun (WGS) entry which is preliminary data.</text>
</comment>
<keyword evidence="4" id="KW-1185">Reference proteome</keyword>
<evidence type="ECO:0000256" key="1">
    <source>
        <dbReference type="ARBA" id="ARBA00022729"/>
    </source>
</evidence>
<dbReference type="Proteomes" id="UP000620124">
    <property type="component" value="Unassembled WGS sequence"/>
</dbReference>
<name>A0A8H7CNH0_9AGAR</name>
<dbReference type="PANTHER" id="PTHR31836:SF28">
    <property type="entry name" value="SRCR DOMAIN-CONTAINING PROTEIN-RELATED"/>
    <property type="match status" value="1"/>
</dbReference>
<dbReference type="AlphaFoldDB" id="A0A8H7CNH0"/>
<feature type="chain" id="PRO_5034180852" description="RlpA-like protein double-psi beta-barrel domain-containing protein" evidence="2">
    <location>
        <begin position="21"/>
        <end position="145"/>
    </location>
</feature>
<dbReference type="PANTHER" id="PTHR31836">
    <property type="match status" value="1"/>
</dbReference>
<gene>
    <name evidence="3" type="ORF">MVEN_01717200</name>
</gene>
<protein>
    <recommendedName>
        <fullName evidence="5">RlpA-like protein double-psi beta-barrel domain-containing protein</fullName>
    </recommendedName>
</protein>
<dbReference type="OrthoDB" id="623670at2759"/>
<organism evidence="3 4">
    <name type="scientific">Mycena venus</name>
    <dbReference type="NCBI Taxonomy" id="2733690"/>
    <lineage>
        <taxon>Eukaryota</taxon>
        <taxon>Fungi</taxon>
        <taxon>Dikarya</taxon>
        <taxon>Basidiomycota</taxon>
        <taxon>Agaricomycotina</taxon>
        <taxon>Agaricomycetes</taxon>
        <taxon>Agaricomycetidae</taxon>
        <taxon>Agaricales</taxon>
        <taxon>Marasmiineae</taxon>
        <taxon>Mycenaceae</taxon>
        <taxon>Mycena</taxon>
    </lineage>
</organism>
<proteinExistence type="predicted"/>
<accession>A0A8H7CNH0</accession>
<evidence type="ECO:0000256" key="2">
    <source>
        <dbReference type="SAM" id="SignalP"/>
    </source>
</evidence>
<evidence type="ECO:0000313" key="3">
    <source>
        <dbReference type="EMBL" id="KAF7344259.1"/>
    </source>
</evidence>
<dbReference type="CDD" id="cd22191">
    <property type="entry name" value="DPBB_RlpA_EXP_N-like"/>
    <property type="match status" value="1"/>
</dbReference>
<dbReference type="InterPro" id="IPR036908">
    <property type="entry name" value="RlpA-like_sf"/>
</dbReference>
<reference evidence="3" key="1">
    <citation type="submission" date="2020-05" db="EMBL/GenBank/DDBJ databases">
        <title>Mycena genomes resolve the evolution of fungal bioluminescence.</title>
        <authorList>
            <person name="Tsai I.J."/>
        </authorList>
    </citation>
    <scope>NUCLEOTIDE SEQUENCE</scope>
    <source>
        <strain evidence="3">CCC161011</strain>
    </source>
</reference>
<feature type="signal peptide" evidence="2">
    <location>
        <begin position="1"/>
        <end position="20"/>
    </location>
</feature>